<gene>
    <name evidence="1" type="ORF">E5331_18000</name>
</gene>
<keyword evidence="2" id="KW-1185">Reference proteome</keyword>
<evidence type="ECO:0000313" key="2">
    <source>
        <dbReference type="Proteomes" id="UP000306319"/>
    </source>
</evidence>
<keyword evidence="1" id="KW-0269">Exonuclease</keyword>
<dbReference type="Proteomes" id="UP000306319">
    <property type="component" value="Unassembled WGS sequence"/>
</dbReference>
<keyword evidence="1" id="KW-0378">Hydrolase</keyword>
<comment type="caution">
    <text evidence="1">The sequence shown here is derived from an EMBL/GenBank/DDBJ whole genome shotgun (WGS) entry which is preliminary data.</text>
</comment>
<reference evidence="1" key="1">
    <citation type="submission" date="2019-04" db="EMBL/GenBank/DDBJ databases">
        <title>Microbes associate with the intestines of laboratory mice.</title>
        <authorList>
            <person name="Navarre W."/>
            <person name="Wong E."/>
            <person name="Huang K."/>
            <person name="Tropini C."/>
            <person name="Ng K."/>
            <person name="Yu B."/>
        </authorList>
    </citation>
    <scope>NUCLEOTIDE SEQUENCE</scope>
    <source>
        <strain evidence="1">NM04_E33</strain>
    </source>
</reference>
<proteinExistence type="predicted"/>
<sequence length="225" mass="25207">MNLSNQQNKIISISKRQLSDMPAMQFPGTTHVIDSSEDITGAIEILRKSDVIGFDTETRPSFRKGQVNTVSLLQLSTRDDAFLFRINHTGISPIITDLLEDPSILKIGVSIHDDFHNLNKLTHISPQGFIDLQNYVKQFRIADNSLSRIYAILFGKRISKGQRLTNWEAEQLSSAQQSYAALDAMACVHIYDYLSAGNFNPDESPYLMEISDDNVLAEKTSDNPA</sequence>
<keyword evidence="1" id="KW-0540">Nuclease</keyword>
<dbReference type="EMBL" id="SRYB01000040">
    <property type="protein sequence ID" value="TGY76440.1"/>
    <property type="molecule type" value="Genomic_DNA"/>
</dbReference>
<protein>
    <submittedName>
        <fullName evidence="1">3'-5' exonuclease domain-containing protein 2</fullName>
    </submittedName>
</protein>
<accession>A0AC61RBD3</accession>
<evidence type="ECO:0000313" key="1">
    <source>
        <dbReference type="EMBL" id="TGY76440.1"/>
    </source>
</evidence>
<organism evidence="1 2">
    <name type="scientific">Lepagella muris</name>
    <dbReference type="NCBI Taxonomy" id="3032870"/>
    <lineage>
        <taxon>Bacteria</taxon>
        <taxon>Pseudomonadati</taxon>
        <taxon>Bacteroidota</taxon>
        <taxon>Bacteroidia</taxon>
        <taxon>Bacteroidales</taxon>
        <taxon>Muribaculaceae</taxon>
        <taxon>Lepagella</taxon>
    </lineage>
</organism>
<name>A0AC61RBD3_9BACT</name>